<dbReference type="GO" id="GO:0008360">
    <property type="term" value="P:regulation of cell shape"/>
    <property type="evidence" value="ECO:0007669"/>
    <property type="project" value="UniProtKB-UniRule"/>
</dbReference>
<accession>A0A2N8HDJ8</accession>
<keyword evidence="4 7" id="KW-0133">Cell shape</keyword>
<keyword evidence="6 7" id="KW-0961">Cell wall biogenesis/degradation</keyword>
<dbReference type="PANTHER" id="PTHR30582:SF2">
    <property type="entry name" value="L,D-TRANSPEPTIDASE YCIB-RELATED"/>
    <property type="match status" value="1"/>
</dbReference>
<evidence type="ECO:0000256" key="2">
    <source>
        <dbReference type="ARBA" id="ARBA00005992"/>
    </source>
</evidence>
<evidence type="ECO:0000259" key="8">
    <source>
        <dbReference type="PROSITE" id="PS52029"/>
    </source>
</evidence>
<comment type="pathway">
    <text evidence="1 7">Cell wall biogenesis; peptidoglycan biosynthesis.</text>
</comment>
<dbReference type="GO" id="GO:0071555">
    <property type="term" value="P:cell wall organization"/>
    <property type="evidence" value="ECO:0007669"/>
    <property type="project" value="UniProtKB-UniRule"/>
</dbReference>
<dbReference type="GO" id="GO:0018104">
    <property type="term" value="P:peptidoglycan-protein cross-linking"/>
    <property type="evidence" value="ECO:0007669"/>
    <property type="project" value="TreeGrafter"/>
</dbReference>
<dbReference type="PROSITE" id="PS52029">
    <property type="entry name" value="LD_TPASE"/>
    <property type="match status" value="1"/>
</dbReference>
<evidence type="ECO:0000256" key="5">
    <source>
        <dbReference type="ARBA" id="ARBA00022984"/>
    </source>
</evidence>
<gene>
    <name evidence="9" type="ORF">CXU22_05250</name>
</gene>
<dbReference type="GO" id="GO:0071972">
    <property type="term" value="F:peptidoglycan L,D-transpeptidase activity"/>
    <property type="evidence" value="ECO:0007669"/>
    <property type="project" value="TreeGrafter"/>
</dbReference>
<dbReference type="CDD" id="cd16913">
    <property type="entry name" value="YkuD_like"/>
    <property type="match status" value="1"/>
</dbReference>
<dbReference type="RefSeq" id="WP_102713284.1">
    <property type="nucleotide sequence ID" value="NZ_CABMLK010000001.1"/>
</dbReference>
<dbReference type="InterPro" id="IPR005490">
    <property type="entry name" value="LD_TPept_cat_dom"/>
</dbReference>
<dbReference type="SUPFAM" id="SSF141523">
    <property type="entry name" value="L,D-transpeptidase catalytic domain-like"/>
    <property type="match status" value="1"/>
</dbReference>
<organism evidence="9 10">
    <name type="scientific">Akkermansia muciniphila</name>
    <dbReference type="NCBI Taxonomy" id="239935"/>
    <lineage>
        <taxon>Bacteria</taxon>
        <taxon>Pseudomonadati</taxon>
        <taxon>Verrucomicrobiota</taxon>
        <taxon>Verrucomicrobiia</taxon>
        <taxon>Verrucomicrobiales</taxon>
        <taxon>Akkermansiaceae</taxon>
        <taxon>Akkermansia</taxon>
    </lineage>
</organism>
<dbReference type="InterPro" id="IPR050979">
    <property type="entry name" value="LD-transpeptidase"/>
</dbReference>
<dbReference type="Pfam" id="PF03734">
    <property type="entry name" value="YkuD"/>
    <property type="match status" value="1"/>
</dbReference>
<evidence type="ECO:0000313" key="10">
    <source>
        <dbReference type="Proteomes" id="UP000236000"/>
    </source>
</evidence>
<dbReference type="GO" id="GO:0005576">
    <property type="term" value="C:extracellular region"/>
    <property type="evidence" value="ECO:0007669"/>
    <property type="project" value="TreeGrafter"/>
</dbReference>
<dbReference type="UniPathway" id="UPA00219"/>
<dbReference type="PROSITE" id="PS51257">
    <property type="entry name" value="PROKAR_LIPOPROTEIN"/>
    <property type="match status" value="1"/>
</dbReference>
<comment type="caution">
    <text evidence="9">The sequence shown here is derived from an EMBL/GenBank/DDBJ whole genome shotgun (WGS) entry which is preliminary data.</text>
</comment>
<dbReference type="GO" id="GO:0016740">
    <property type="term" value="F:transferase activity"/>
    <property type="evidence" value="ECO:0007669"/>
    <property type="project" value="UniProtKB-KW"/>
</dbReference>
<keyword evidence="3" id="KW-0808">Transferase</keyword>
<feature type="active site" description="Nucleophile" evidence="7">
    <location>
        <position position="191"/>
    </location>
</feature>
<evidence type="ECO:0000256" key="4">
    <source>
        <dbReference type="ARBA" id="ARBA00022960"/>
    </source>
</evidence>
<feature type="active site" description="Proton donor/acceptor" evidence="7">
    <location>
        <position position="178"/>
    </location>
</feature>
<comment type="similarity">
    <text evidence="2">Belongs to the YkuD family.</text>
</comment>
<dbReference type="Proteomes" id="UP000236000">
    <property type="component" value="Unassembled WGS sequence"/>
</dbReference>
<dbReference type="AlphaFoldDB" id="A0A2N8HDJ8"/>
<dbReference type="PANTHER" id="PTHR30582">
    <property type="entry name" value="L,D-TRANSPEPTIDASE"/>
    <property type="match status" value="1"/>
</dbReference>
<evidence type="ECO:0000256" key="3">
    <source>
        <dbReference type="ARBA" id="ARBA00022679"/>
    </source>
</evidence>
<reference evidence="9 10" key="1">
    <citation type="journal article" date="2017" name="BMC Genomics">
        <title>Genome sequencing of 39 Akkermansia muciniphila isolates reveals its population structure, genomic and functional diverisity, and global distribution in mammalian gut microbiotas.</title>
        <authorList>
            <person name="Guo X."/>
            <person name="Li S."/>
            <person name="Zhang J."/>
            <person name="Wu F."/>
            <person name="Li X."/>
            <person name="Wu D."/>
            <person name="Zhang M."/>
            <person name="Ou Z."/>
            <person name="Jie Z."/>
            <person name="Yan Q."/>
            <person name="Li P."/>
            <person name="Yi J."/>
            <person name="Peng Y."/>
        </authorList>
    </citation>
    <scope>NUCLEOTIDE SEQUENCE [LARGE SCALE GENOMIC DNA]</scope>
    <source>
        <strain evidence="9 10">GP24</strain>
    </source>
</reference>
<dbReference type="OrthoDB" id="189120at2"/>
<protein>
    <recommendedName>
        <fullName evidence="8">L,D-TPase catalytic domain-containing protein</fullName>
    </recommendedName>
</protein>
<name>A0A2N8HDJ8_9BACT</name>
<dbReference type="Gene3D" id="2.40.440.10">
    <property type="entry name" value="L,D-transpeptidase catalytic domain-like"/>
    <property type="match status" value="1"/>
</dbReference>
<dbReference type="EMBL" id="PJKA01000010">
    <property type="protein sequence ID" value="PNC18046.1"/>
    <property type="molecule type" value="Genomic_DNA"/>
</dbReference>
<sequence length="215" mass="22910">MKSGILALVSISSILVSCNPYGRPPLFDKIAGKIQGASGQDSYLSGVGTTSGVNTELPPEARLGQGYWDLPSGIQGEKHIIIDLKQQKVFYYVGATLVGVSPMSSGKEGYGTPRGTYKIIQKDANYKSGTYGVLRSRATGAVVNGDYNARSSGAPAGTYFDPAPMPYWMRITGGYGMHVGFVTGYPVSHGCVRLPADMAKTFFEHTPLGTKVTIR</sequence>
<keyword evidence="5 7" id="KW-0573">Peptidoglycan synthesis</keyword>
<dbReference type="InterPro" id="IPR038063">
    <property type="entry name" value="Transpep_catalytic_dom"/>
</dbReference>
<evidence type="ECO:0000313" key="9">
    <source>
        <dbReference type="EMBL" id="PNC18046.1"/>
    </source>
</evidence>
<evidence type="ECO:0000256" key="6">
    <source>
        <dbReference type="ARBA" id="ARBA00023316"/>
    </source>
</evidence>
<evidence type="ECO:0000256" key="7">
    <source>
        <dbReference type="PROSITE-ProRule" id="PRU01373"/>
    </source>
</evidence>
<evidence type="ECO:0000256" key="1">
    <source>
        <dbReference type="ARBA" id="ARBA00004752"/>
    </source>
</evidence>
<proteinExistence type="inferred from homology"/>
<feature type="domain" description="L,D-TPase catalytic" evidence="8">
    <location>
        <begin position="78"/>
        <end position="215"/>
    </location>
</feature>